<dbReference type="Gramene" id="HORVU.MOREX.r3.1HG0093790.1">
    <property type="protein sequence ID" value="HORVU.MOREX.r3.1HG0093790.1"/>
    <property type="gene ID" value="HORVU.MOREX.r3.1HG0093790"/>
</dbReference>
<sequence>MEEEEEQQCRICRHPADADRPLRHPCGCKGSIRFVHDHCQIGWLQTTGQRSCEVCGRQIFTIPIYAAGAPAPAPAPASLACLALALLYLILTALLAWALAGLCTWRLALARSPDQAFRLLSVRLYGPAILAHLAFQAERAFRATYGARLRRCQFAALTVLRFSLSVVRSDMALACIFAFVPFTLGRIILLCRGEVDSFASTSSILLAGYGFIFSLGGTFAALHTSHEYSRGESIFFGSLFDVFCKRIIKLIIAANAFINLIITAIICPFLFAWLLDTCTSKMFDVTISGRVKLLCASSYVSAAIYWLIGCALLDLGSTFSRLHCTILGPAVTSRIVHHNVNIHEPFYESYLKKLPGLFVGIILIVMFIVVPIQIACPLAPEKFPVDITYFVFPKKGMSCRSASQNYTDLLCGVLLLGFLIGRTHALIWVEWLVKEAMQYTYGHEQALGLSVSVSFWPSGVCGHYSGSSVAPKDNTTEATDKRRLATLRTISHVILGWLIVVVFNSVVLILTISAGRALLFAIPQLPLTVGLKSNDLLALVVGFGIISAIIAASRDWCAYMISGRKDLVALNRCVIVFLWFGIVPLLIGLLVDLSLISPFTGPDDGVPVLDLFYTWFLGWLLLKIWVKWVHWPLSPFLAYLTDESRVPRLTRAKLDWPRGAMMPLPCFFRDIFVPVATKLLVALGVPYVLAGGVFPSLGYSAAVNSAVHRFAWLGCISFWVLRALCCLAKLFWAFCVEELHDSVKDERVVIGQRLEDVADDG</sequence>
<dbReference type="RefSeq" id="XP_044985010.1">
    <property type="nucleotide sequence ID" value="XM_045129075.1"/>
</dbReference>
<dbReference type="AlphaFoldDB" id="A0A8I6WZW0"/>
<feature type="transmembrane region" description="Helical" evidence="4">
    <location>
        <begin position="77"/>
        <end position="102"/>
    </location>
</feature>
<dbReference type="GO" id="GO:0036503">
    <property type="term" value="P:ERAD pathway"/>
    <property type="evidence" value="ECO:0000318"/>
    <property type="project" value="GO_Central"/>
</dbReference>
<evidence type="ECO:0000256" key="3">
    <source>
        <dbReference type="ARBA" id="ARBA00022833"/>
    </source>
</evidence>
<feature type="transmembrane region" description="Helical" evidence="4">
    <location>
        <begin position="250"/>
        <end position="271"/>
    </location>
</feature>
<feature type="transmembrane region" description="Helical" evidence="4">
    <location>
        <begin position="710"/>
        <end position="734"/>
    </location>
</feature>
<evidence type="ECO:0000256" key="1">
    <source>
        <dbReference type="ARBA" id="ARBA00022723"/>
    </source>
</evidence>
<evidence type="ECO:0000313" key="7">
    <source>
        <dbReference type="Proteomes" id="UP000011116"/>
    </source>
</evidence>
<dbReference type="PANTHER" id="PTHR13145:SF4">
    <property type="entry name" value="RING-CH-TYPE DOMAIN-CONTAINING PROTEIN"/>
    <property type="match status" value="1"/>
</dbReference>
<accession>A0A8I6WZW0</accession>
<dbReference type="SMART" id="SM00744">
    <property type="entry name" value="RINGv"/>
    <property type="match status" value="1"/>
</dbReference>
<dbReference type="InterPro" id="IPR013083">
    <property type="entry name" value="Znf_RING/FYVE/PHD"/>
</dbReference>
<evidence type="ECO:0000256" key="2">
    <source>
        <dbReference type="ARBA" id="ARBA00022771"/>
    </source>
</evidence>
<evidence type="ECO:0000256" key="4">
    <source>
        <dbReference type="SAM" id="Phobius"/>
    </source>
</evidence>
<reference evidence="7" key="1">
    <citation type="journal article" date="2012" name="Nature">
        <title>A physical, genetic and functional sequence assembly of the barley genome.</title>
        <authorList>
            <consortium name="The International Barley Genome Sequencing Consortium"/>
            <person name="Mayer K.F."/>
            <person name="Waugh R."/>
            <person name="Brown J.W."/>
            <person name="Schulman A."/>
            <person name="Langridge P."/>
            <person name="Platzer M."/>
            <person name="Fincher G.B."/>
            <person name="Muehlbauer G.J."/>
            <person name="Sato K."/>
            <person name="Close T.J."/>
            <person name="Wise R.P."/>
            <person name="Stein N."/>
        </authorList>
    </citation>
    <scope>NUCLEOTIDE SEQUENCE [LARGE SCALE GENOMIC DNA]</scope>
    <source>
        <strain evidence="7">cv. Morex</strain>
    </source>
</reference>
<keyword evidence="2" id="KW-0863">Zinc-finger</keyword>
<keyword evidence="4" id="KW-1133">Transmembrane helix</keyword>
<feature type="transmembrane region" description="Helical" evidence="4">
    <location>
        <begin position="569"/>
        <end position="591"/>
    </location>
</feature>
<proteinExistence type="predicted"/>
<dbReference type="Pfam" id="PF23113">
    <property type="entry name" value="MARCHF6_C"/>
    <property type="match status" value="1"/>
</dbReference>
<feature type="transmembrane region" description="Helical" evidence="4">
    <location>
        <begin position="611"/>
        <end position="629"/>
    </location>
</feature>
<dbReference type="PANTHER" id="PTHR13145">
    <property type="entry name" value="SSM4 PROTEIN"/>
    <property type="match status" value="1"/>
</dbReference>
<dbReference type="Pfam" id="PF12906">
    <property type="entry name" value="RINGv"/>
    <property type="match status" value="1"/>
</dbReference>
<dbReference type="GeneID" id="123452426"/>
<evidence type="ECO:0000259" key="5">
    <source>
        <dbReference type="PROSITE" id="PS51292"/>
    </source>
</evidence>
<keyword evidence="1" id="KW-0479">Metal-binding</keyword>
<reference evidence="6" key="3">
    <citation type="submission" date="2022-01" db="UniProtKB">
        <authorList>
            <consortium name="EnsemblPlants"/>
        </authorList>
    </citation>
    <scope>IDENTIFICATION</scope>
    <source>
        <strain evidence="6">subsp. vulgare</strain>
    </source>
</reference>
<dbReference type="Gene3D" id="3.30.40.10">
    <property type="entry name" value="Zinc/RING finger domain, C3HC4 (zinc finger)"/>
    <property type="match status" value="1"/>
</dbReference>
<dbReference type="EnsemblPlants" id="HORVU.MOREX.r3.1HG0093790.1">
    <property type="protein sequence ID" value="HORVU.MOREX.r3.1HG0093790.1"/>
    <property type="gene ID" value="HORVU.MOREX.r3.1HG0093790"/>
</dbReference>
<keyword evidence="4" id="KW-0812">Transmembrane</keyword>
<feature type="transmembrane region" description="Helical" evidence="4">
    <location>
        <begin position="202"/>
        <end position="222"/>
    </location>
</feature>
<dbReference type="InterPro" id="IPR056521">
    <property type="entry name" value="MARCHF6-like_C"/>
</dbReference>
<keyword evidence="3" id="KW-0862">Zinc</keyword>
<keyword evidence="7" id="KW-1185">Reference proteome</keyword>
<evidence type="ECO:0000313" key="6">
    <source>
        <dbReference type="EnsemblPlants" id="HORVU.MOREX.r3.1HG0093790.1"/>
    </source>
</evidence>
<dbReference type="Proteomes" id="UP000011116">
    <property type="component" value="Chromosome 1H"/>
</dbReference>
<reference evidence="6" key="2">
    <citation type="submission" date="2020-10" db="EMBL/GenBank/DDBJ databases">
        <authorList>
            <person name="Scholz U."/>
            <person name="Mascher M."/>
            <person name="Fiebig A."/>
        </authorList>
    </citation>
    <scope>NUCLEOTIDE SEQUENCE [LARGE SCALE GENOMIC DNA]</scope>
    <source>
        <strain evidence="6">cv. Morex</strain>
    </source>
</reference>
<feature type="transmembrane region" description="Helical" evidence="4">
    <location>
        <begin position="406"/>
        <end position="429"/>
    </location>
</feature>
<feature type="transmembrane region" description="Helical" evidence="4">
    <location>
        <begin position="490"/>
        <end position="516"/>
    </location>
</feature>
<feature type="transmembrane region" description="Helical" evidence="4">
    <location>
        <begin position="354"/>
        <end position="374"/>
    </location>
</feature>
<protein>
    <recommendedName>
        <fullName evidence="5">RING-CH-type domain-containing protein</fullName>
    </recommendedName>
</protein>
<dbReference type="KEGG" id="hvg:123452426"/>
<keyword evidence="4" id="KW-0472">Membrane</keyword>
<dbReference type="GO" id="GO:0008270">
    <property type="term" value="F:zinc ion binding"/>
    <property type="evidence" value="ECO:0007669"/>
    <property type="project" value="UniProtKB-KW"/>
</dbReference>
<dbReference type="GO" id="GO:0005789">
    <property type="term" value="C:endoplasmic reticulum membrane"/>
    <property type="evidence" value="ECO:0000318"/>
    <property type="project" value="GO_Central"/>
</dbReference>
<dbReference type="InterPro" id="IPR011016">
    <property type="entry name" value="Znf_RING-CH"/>
</dbReference>
<feature type="transmembrane region" description="Helical" evidence="4">
    <location>
        <begin position="171"/>
        <end position="190"/>
    </location>
</feature>
<feature type="transmembrane region" description="Helical" evidence="4">
    <location>
        <begin position="291"/>
        <end position="313"/>
    </location>
</feature>
<dbReference type="PROSITE" id="PS51292">
    <property type="entry name" value="ZF_RING_CH"/>
    <property type="match status" value="1"/>
</dbReference>
<dbReference type="Gramene" id="HORVU.MOREX.r2.1HG0077250.1">
    <property type="protein sequence ID" value="HORVU.MOREX.r2.1HG0077250.1"/>
    <property type="gene ID" value="HORVU.MOREX.r2.1HG0077250"/>
</dbReference>
<feature type="transmembrane region" description="Helical" evidence="4">
    <location>
        <begin position="671"/>
        <end position="690"/>
    </location>
</feature>
<dbReference type="SUPFAM" id="SSF57850">
    <property type="entry name" value="RING/U-box"/>
    <property type="match status" value="1"/>
</dbReference>
<feature type="transmembrane region" description="Helical" evidence="4">
    <location>
        <begin position="536"/>
        <end position="557"/>
    </location>
</feature>
<dbReference type="OrthoDB" id="264354at2759"/>
<name>A0A8I6WZW0_HORVV</name>
<feature type="domain" description="RING-CH-type" evidence="5">
    <location>
        <begin position="1"/>
        <end position="62"/>
    </location>
</feature>
<organism evidence="6 7">
    <name type="scientific">Hordeum vulgare subsp. vulgare</name>
    <name type="common">Domesticated barley</name>
    <dbReference type="NCBI Taxonomy" id="112509"/>
    <lineage>
        <taxon>Eukaryota</taxon>
        <taxon>Viridiplantae</taxon>
        <taxon>Streptophyta</taxon>
        <taxon>Embryophyta</taxon>
        <taxon>Tracheophyta</taxon>
        <taxon>Spermatophyta</taxon>
        <taxon>Magnoliopsida</taxon>
        <taxon>Liliopsida</taxon>
        <taxon>Poales</taxon>
        <taxon>Poaceae</taxon>
        <taxon>BOP clade</taxon>
        <taxon>Pooideae</taxon>
        <taxon>Triticodae</taxon>
        <taxon>Triticeae</taxon>
        <taxon>Hordeinae</taxon>
        <taxon>Hordeum</taxon>
    </lineage>
</organism>
<gene>
    <name evidence="6" type="primary">LOC123452426</name>
</gene>